<dbReference type="PANTHER" id="PTHR43582">
    <property type="entry name" value="LINEARMYCIN RESISTANCE ATP-BINDING PROTEIN LNRL"/>
    <property type="match status" value="1"/>
</dbReference>
<evidence type="ECO:0000259" key="3">
    <source>
        <dbReference type="PROSITE" id="PS50893"/>
    </source>
</evidence>
<dbReference type="Proteomes" id="UP000316887">
    <property type="component" value="Unassembled WGS sequence"/>
</dbReference>
<accession>A0A542VZ06</accession>
<dbReference type="InterPro" id="IPR027417">
    <property type="entry name" value="P-loop_NTPase"/>
</dbReference>
<dbReference type="OrthoDB" id="9778547at2"/>
<keyword evidence="2 4" id="KW-0067">ATP-binding</keyword>
<dbReference type="SUPFAM" id="SSF52540">
    <property type="entry name" value="P-loop containing nucleoside triphosphate hydrolases"/>
    <property type="match status" value="1"/>
</dbReference>
<dbReference type="InterPro" id="IPR017871">
    <property type="entry name" value="ABC_transporter-like_CS"/>
</dbReference>
<gene>
    <name evidence="4" type="ORF">FBY58_0087</name>
</gene>
<dbReference type="PANTHER" id="PTHR43582:SF2">
    <property type="entry name" value="LINEARMYCIN RESISTANCE ATP-BINDING PROTEIN LNRL"/>
    <property type="match status" value="1"/>
</dbReference>
<dbReference type="Gene3D" id="3.40.50.300">
    <property type="entry name" value="P-loop containing nucleotide triphosphate hydrolases"/>
    <property type="match status" value="1"/>
</dbReference>
<dbReference type="GO" id="GO:0005524">
    <property type="term" value="F:ATP binding"/>
    <property type="evidence" value="ECO:0007669"/>
    <property type="project" value="UniProtKB-KW"/>
</dbReference>
<dbReference type="RefSeq" id="WP_141918868.1">
    <property type="nucleotide sequence ID" value="NZ_VFOF01000001.1"/>
</dbReference>
<organism evidence="4 5">
    <name type="scientific">Zymomonas mobilis</name>
    <dbReference type="NCBI Taxonomy" id="542"/>
    <lineage>
        <taxon>Bacteria</taxon>
        <taxon>Pseudomonadati</taxon>
        <taxon>Pseudomonadota</taxon>
        <taxon>Alphaproteobacteria</taxon>
        <taxon>Sphingomonadales</taxon>
        <taxon>Zymomonadaceae</taxon>
        <taxon>Zymomonas</taxon>
    </lineage>
</organism>
<evidence type="ECO:0000256" key="2">
    <source>
        <dbReference type="ARBA" id="ARBA00022840"/>
    </source>
</evidence>
<dbReference type="AlphaFoldDB" id="A0A542VZ06"/>
<evidence type="ECO:0000313" key="5">
    <source>
        <dbReference type="Proteomes" id="UP000316887"/>
    </source>
</evidence>
<reference evidence="4 5" key="1">
    <citation type="submission" date="2019-06" db="EMBL/GenBank/DDBJ databases">
        <title>Genome sequencing of Zymomonas mobilis strains for genetic engineering and biofuel applications.</title>
        <authorList>
            <person name="Teravest M."/>
        </authorList>
    </citation>
    <scope>NUCLEOTIDE SEQUENCE [LARGE SCALE GENOMIC DNA]</scope>
    <source>
        <strain evidence="4 5">AN0101</strain>
    </source>
</reference>
<feature type="domain" description="ABC transporter" evidence="3">
    <location>
        <begin position="2"/>
        <end position="227"/>
    </location>
</feature>
<dbReference type="InterPro" id="IPR003439">
    <property type="entry name" value="ABC_transporter-like_ATP-bd"/>
</dbReference>
<dbReference type="Pfam" id="PF00005">
    <property type="entry name" value="ABC_tran"/>
    <property type="match status" value="1"/>
</dbReference>
<protein>
    <submittedName>
        <fullName evidence="4">ABC-2 type transport system ATP-binding protein</fullName>
    </submittedName>
</protein>
<proteinExistence type="predicted"/>
<dbReference type="PROSITE" id="PS50893">
    <property type="entry name" value="ABC_TRANSPORTER_2"/>
    <property type="match status" value="1"/>
</dbReference>
<evidence type="ECO:0000313" key="4">
    <source>
        <dbReference type="EMBL" id="TQL16551.1"/>
    </source>
</evidence>
<keyword evidence="1" id="KW-0547">Nucleotide-binding</keyword>
<sequence>MILVKNLNFSVKNKEILQNINFEWSHGILAIIGGNGSGKSTLLGCLSSSLKTGNDCIFWENKPINQQINHYRRSIGYAPQGRGLYSPLSAIEFLSACAILRCLYSSQTEAEVAHVLKIVGLDSLANTALNHFSGGNLRKLLIAQALLGSPELLILDEPTSEVDITASDLIWSRLKDYAQNHSVIVASHDIKSVLKYADKVVVMSAGQLSKIDSPINFKKYEGGGFDL</sequence>
<evidence type="ECO:0000256" key="1">
    <source>
        <dbReference type="ARBA" id="ARBA00022741"/>
    </source>
</evidence>
<name>A0A542VZ06_ZYMMB</name>
<dbReference type="InterPro" id="IPR003593">
    <property type="entry name" value="AAA+_ATPase"/>
</dbReference>
<dbReference type="GO" id="GO:0016887">
    <property type="term" value="F:ATP hydrolysis activity"/>
    <property type="evidence" value="ECO:0007669"/>
    <property type="project" value="InterPro"/>
</dbReference>
<dbReference type="PROSITE" id="PS00211">
    <property type="entry name" value="ABC_TRANSPORTER_1"/>
    <property type="match status" value="1"/>
</dbReference>
<comment type="caution">
    <text evidence="4">The sequence shown here is derived from an EMBL/GenBank/DDBJ whole genome shotgun (WGS) entry which is preliminary data.</text>
</comment>
<dbReference type="EMBL" id="VFOF01000001">
    <property type="protein sequence ID" value="TQL16551.1"/>
    <property type="molecule type" value="Genomic_DNA"/>
</dbReference>
<dbReference type="SMART" id="SM00382">
    <property type="entry name" value="AAA"/>
    <property type="match status" value="1"/>
</dbReference>